<keyword evidence="2" id="KW-0645">Protease</keyword>
<keyword evidence="3" id="KW-0378">Hydrolase</keyword>
<keyword evidence="7" id="KW-1185">Reference proteome</keyword>
<feature type="region of interest" description="Disordered" evidence="4">
    <location>
        <begin position="143"/>
        <end position="175"/>
    </location>
</feature>
<feature type="compositionally biased region" description="Basic and acidic residues" evidence="4">
    <location>
        <begin position="73"/>
        <end position="87"/>
    </location>
</feature>
<dbReference type="InterPro" id="IPR003653">
    <property type="entry name" value="Peptidase_C48_C"/>
</dbReference>
<proteinExistence type="inferred from homology"/>
<dbReference type="Pfam" id="PF02902">
    <property type="entry name" value="Peptidase_C48"/>
    <property type="match status" value="1"/>
</dbReference>
<comment type="similarity">
    <text evidence="1">Belongs to the peptidase C48 family.</text>
</comment>
<evidence type="ECO:0000256" key="3">
    <source>
        <dbReference type="ARBA" id="ARBA00022801"/>
    </source>
</evidence>
<feature type="region of interest" description="Disordered" evidence="4">
    <location>
        <begin position="68"/>
        <end position="97"/>
    </location>
</feature>
<reference evidence="6 7" key="1">
    <citation type="journal article" date="2020" name="BMC Genomics">
        <title>Intraspecific diversification of the crop wild relative Brassica cretica Lam. using demographic model selection.</title>
        <authorList>
            <person name="Kioukis A."/>
            <person name="Michalopoulou V.A."/>
            <person name="Briers L."/>
            <person name="Pirintsos S."/>
            <person name="Studholme D.J."/>
            <person name="Pavlidis P."/>
            <person name="Sarris P.F."/>
        </authorList>
    </citation>
    <scope>NUCLEOTIDE SEQUENCE [LARGE SCALE GENOMIC DNA]</scope>
    <source>
        <strain evidence="7">cv. PFS-1207/04</strain>
    </source>
</reference>
<dbReference type="InterPro" id="IPR038765">
    <property type="entry name" value="Papain-like_cys_pep_sf"/>
</dbReference>
<dbReference type="SUPFAM" id="SSF54001">
    <property type="entry name" value="Cysteine proteinases"/>
    <property type="match status" value="1"/>
</dbReference>
<dbReference type="Gene3D" id="3.40.395.10">
    <property type="entry name" value="Adenoviral Proteinase, Chain A"/>
    <property type="match status" value="1"/>
</dbReference>
<evidence type="ECO:0000313" key="6">
    <source>
        <dbReference type="EMBL" id="KAF3494726.1"/>
    </source>
</evidence>
<evidence type="ECO:0000313" key="7">
    <source>
        <dbReference type="Proteomes" id="UP000266723"/>
    </source>
</evidence>
<protein>
    <recommendedName>
        <fullName evidence="5">Ubiquitin-like protease family profile domain-containing protein</fullName>
    </recommendedName>
</protein>
<evidence type="ECO:0000256" key="1">
    <source>
        <dbReference type="ARBA" id="ARBA00005234"/>
    </source>
</evidence>
<dbReference type="EMBL" id="QGKV02002055">
    <property type="protein sequence ID" value="KAF3494726.1"/>
    <property type="molecule type" value="Genomic_DNA"/>
</dbReference>
<evidence type="ECO:0000259" key="5">
    <source>
        <dbReference type="PROSITE" id="PS50600"/>
    </source>
</evidence>
<accession>A0ABQ7AAP2</accession>
<gene>
    <name evidence="6" type="ORF">DY000_02054102</name>
</gene>
<name>A0ABQ7AAP2_BRACR</name>
<dbReference type="Proteomes" id="UP000266723">
    <property type="component" value="Unassembled WGS sequence"/>
</dbReference>
<evidence type="ECO:0000256" key="2">
    <source>
        <dbReference type="ARBA" id="ARBA00022670"/>
    </source>
</evidence>
<organism evidence="6 7">
    <name type="scientific">Brassica cretica</name>
    <name type="common">Mustard</name>
    <dbReference type="NCBI Taxonomy" id="69181"/>
    <lineage>
        <taxon>Eukaryota</taxon>
        <taxon>Viridiplantae</taxon>
        <taxon>Streptophyta</taxon>
        <taxon>Embryophyta</taxon>
        <taxon>Tracheophyta</taxon>
        <taxon>Spermatophyta</taxon>
        <taxon>Magnoliopsida</taxon>
        <taxon>eudicotyledons</taxon>
        <taxon>Gunneridae</taxon>
        <taxon>Pentapetalae</taxon>
        <taxon>rosids</taxon>
        <taxon>malvids</taxon>
        <taxon>Brassicales</taxon>
        <taxon>Brassicaceae</taxon>
        <taxon>Brassiceae</taxon>
        <taxon>Brassica</taxon>
    </lineage>
</organism>
<feature type="domain" description="Ubiquitin-like protease family profile" evidence="5">
    <location>
        <begin position="214"/>
        <end position="412"/>
    </location>
</feature>
<evidence type="ECO:0000256" key="4">
    <source>
        <dbReference type="SAM" id="MobiDB-lite"/>
    </source>
</evidence>
<sequence length="412" mass="45006">MLTRCLMLSRRVMRDFGDLNRLVGVITRGVTVTVAEKEVGKGTEAGAATKDTDGQSMEAEGNAMELGDLMEGPNEKSGEASKMEKTKGGNGGKDVLDGSVKENLNVAAIDVKEAKGDGEKGALGDGLVAEKVVENFSIAEQGVASEGEGCDSDGNGDKQVMELSDSSSCQRSEKYKPVEREADLAALLLAKEPFTMEKLVPTVEDIDFRFFENVLVRDPKVLHLNAGKDDLDNQFFLDLAASQKWVSTQVLALEALVEYVANRHEEILKERRSIFLSPWFVAHLQGKASAFNAARGNRGRVLGDGRLSGFLTKEGRKWGAEIDTLYAPMIWDGNHWVGLCISLRDWRVLVLDPNPRLKDMAAVWGLLEVVSKILPYLVDKVCPPPEDGAYSLEPFTVERMGGAYENCRSGDC</sequence>
<comment type="caution">
    <text evidence="6">The sequence shown here is derived from an EMBL/GenBank/DDBJ whole genome shotgun (WGS) entry which is preliminary data.</text>
</comment>
<dbReference type="PROSITE" id="PS50600">
    <property type="entry name" value="ULP_PROTEASE"/>
    <property type="match status" value="1"/>
</dbReference>